<name>A0A6I6GNU0_9BACT</name>
<dbReference type="KEGG" id="fls:GLV81_11155"/>
<evidence type="ECO:0000256" key="1">
    <source>
        <dbReference type="SAM" id="SignalP"/>
    </source>
</evidence>
<dbReference type="Pfam" id="PF12969">
    <property type="entry name" value="DUF3857"/>
    <property type="match status" value="1"/>
</dbReference>
<dbReference type="Gene3D" id="2.60.40.3140">
    <property type="match status" value="1"/>
</dbReference>
<proteinExistence type="predicted"/>
<keyword evidence="1" id="KW-0732">Signal</keyword>
<feature type="signal peptide" evidence="1">
    <location>
        <begin position="1"/>
        <end position="21"/>
    </location>
</feature>
<dbReference type="Proteomes" id="UP000426027">
    <property type="component" value="Chromosome"/>
</dbReference>
<keyword evidence="4" id="KW-1185">Reference proteome</keyword>
<dbReference type="AlphaFoldDB" id="A0A6I6GNU0"/>
<evidence type="ECO:0000313" key="4">
    <source>
        <dbReference type="Proteomes" id="UP000426027"/>
    </source>
</evidence>
<gene>
    <name evidence="3" type="ORF">GLV81_11155</name>
</gene>
<evidence type="ECO:0000313" key="3">
    <source>
        <dbReference type="EMBL" id="QGW28582.1"/>
    </source>
</evidence>
<dbReference type="EMBL" id="CP046566">
    <property type="protein sequence ID" value="QGW28582.1"/>
    <property type="molecule type" value="Genomic_DNA"/>
</dbReference>
<dbReference type="InterPro" id="IPR024618">
    <property type="entry name" value="DUF3857"/>
</dbReference>
<organism evidence="3 4">
    <name type="scientific">Phnomibacter ginsenosidimutans</name>
    <dbReference type="NCBI Taxonomy" id="2676868"/>
    <lineage>
        <taxon>Bacteria</taxon>
        <taxon>Pseudomonadati</taxon>
        <taxon>Bacteroidota</taxon>
        <taxon>Chitinophagia</taxon>
        <taxon>Chitinophagales</taxon>
        <taxon>Chitinophagaceae</taxon>
        <taxon>Phnomibacter</taxon>
    </lineage>
</organism>
<feature type="chain" id="PRO_5026287193" evidence="1">
    <location>
        <begin position="22"/>
        <end position="330"/>
    </location>
</feature>
<dbReference type="RefSeq" id="WP_157478935.1">
    <property type="nucleotide sequence ID" value="NZ_CP046566.1"/>
</dbReference>
<feature type="domain" description="DUF3857" evidence="2">
    <location>
        <begin position="56"/>
        <end position="215"/>
    </location>
</feature>
<accession>A0A6I6GNU0</accession>
<evidence type="ECO:0000259" key="2">
    <source>
        <dbReference type="Pfam" id="PF12969"/>
    </source>
</evidence>
<sequence>MRMKFLCACVALCTLATTAAAQEYAFKLIPDSLLKGADVVKRVDRDVVTIESKLKAERRYKLVYTILNEKGDDFASHQEYYDRFQSISDIEANLYDADGNKIKSLKKNEIKDLSGMGGGTEVSDDRIKAFGFYHKTYPYTVEFEVSLNLKGLMFLPAWYAIEGQRIGVQQSSLEIIAAPGLEVLHKSYNYPGQPVVTDINGRKSIKWEAKNMRPMQREYAAPPWYEITPAVFTAMKNFQMDEYEGSNESWEAFGAFVYEMIKGRDELPPLLKGKVQELIAGKNTTREKVEALYKYMQENTRYISIQLGIGGWQPFDAAFVYNKNMVIVKH</sequence>
<protein>
    <submittedName>
        <fullName evidence="3">DUF3857 domain-containing protein</fullName>
    </submittedName>
</protein>
<dbReference type="Gene3D" id="3.10.620.30">
    <property type="match status" value="1"/>
</dbReference>
<reference evidence="3 4" key="1">
    <citation type="submission" date="2019-11" db="EMBL/GenBank/DDBJ databases">
        <authorList>
            <person name="Im W.T."/>
        </authorList>
    </citation>
    <scope>NUCLEOTIDE SEQUENCE [LARGE SCALE GENOMIC DNA]</scope>
    <source>
        <strain evidence="3 4">SB-02</strain>
    </source>
</reference>